<keyword evidence="7" id="KW-1185">Reference proteome</keyword>
<dbReference type="PROSITE" id="PS01180">
    <property type="entry name" value="CUB"/>
    <property type="match status" value="1"/>
</dbReference>
<dbReference type="SMART" id="SM00042">
    <property type="entry name" value="CUB"/>
    <property type="match status" value="1"/>
</dbReference>
<accession>A0A7M7N221</accession>
<evidence type="ECO:0000256" key="1">
    <source>
        <dbReference type="ARBA" id="ARBA00022737"/>
    </source>
</evidence>
<dbReference type="RefSeq" id="XP_030830017.1">
    <property type="nucleotide sequence ID" value="XM_030974157.1"/>
</dbReference>
<dbReference type="PANTHER" id="PTHR24251">
    <property type="entry name" value="OVOCHYMASE-RELATED"/>
    <property type="match status" value="1"/>
</dbReference>
<dbReference type="InterPro" id="IPR036772">
    <property type="entry name" value="SRCR-like_dom_sf"/>
</dbReference>
<dbReference type="InterPro" id="IPR000859">
    <property type="entry name" value="CUB_dom"/>
</dbReference>
<sequence length="247" mass="28483">MNPISELEIVFRSNPFWQRGIFREEGPAATPKTWSERTRSLSLLNLMTIMHPVYTLSLLYVLLAPRFGRVNADGETVSITLKCGDIKNVTSPNYPDNYNNNLKIHWNVRADLAQRILVTFNDFQTEESDYLRIEEENYTSVKAEYRGSKLATPYISLWNHLAIIFTSDSSESRTGFHLSISCFKETDYTGIHEAFEGLEHTRVMMQPVCTDAWHTDVADTVCREAGFPGSYETIFTKRLRISRNHRE</sequence>
<dbReference type="RefSeq" id="XP_030830019.1">
    <property type="nucleotide sequence ID" value="XM_030974159.1"/>
</dbReference>
<dbReference type="SUPFAM" id="SSF56487">
    <property type="entry name" value="SRCR-like"/>
    <property type="match status" value="1"/>
</dbReference>
<evidence type="ECO:0000256" key="4">
    <source>
        <dbReference type="SAM" id="Phobius"/>
    </source>
</evidence>
<evidence type="ECO:0000259" key="5">
    <source>
        <dbReference type="PROSITE" id="PS01180"/>
    </source>
</evidence>
<dbReference type="Gene3D" id="2.60.120.290">
    <property type="entry name" value="Spermadhesin, CUB domain"/>
    <property type="match status" value="1"/>
</dbReference>
<dbReference type="EnsemblMetazoa" id="XM_030974157">
    <property type="protein sequence ID" value="XP_030830017"/>
    <property type="gene ID" value="LOC100892772"/>
</dbReference>
<dbReference type="GO" id="GO:0016020">
    <property type="term" value="C:membrane"/>
    <property type="evidence" value="ECO:0007669"/>
    <property type="project" value="InterPro"/>
</dbReference>
<protein>
    <recommendedName>
        <fullName evidence="5">CUB domain-containing protein</fullName>
    </recommendedName>
</protein>
<dbReference type="RefSeq" id="XP_030830018.1">
    <property type="nucleotide sequence ID" value="XM_030974158.1"/>
</dbReference>
<dbReference type="EnsemblMetazoa" id="XM_030974158">
    <property type="protein sequence ID" value="XP_030830018"/>
    <property type="gene ID" value="LOC100892772"/>
</dbReference>
<reference evidence="7" key="1">
    <citation type="submission" date="2015-02" db="EMBL/GenBank/DDBJ databases">
        <title>Genome sequencing for Strongylocentrotus purpuratus.</title>
        <authorList>
            <person name="Murali S."/>
            <person name="Liu Y."/>
            <person name="Vee V."/>
            <person name="English A."/>
            <person name="Wang M."/>
            <person name="Skinner E."/>
            <person name="Han Y."/>
            <person name="Muzny D.M."/>
            <person name="Worley K.C."/>
            <person name="Gibbs R.A."/>
        </authorList>
    </citation>
    <scope>NUCLEOTIDE SEQUENCE</scope>
</reference>
<dbReference type="InterPro" id="IPR035914">
    <property type="entry name" value="Sperma_CUB_dom_sf"/>
</dbReference>
<evidence type="ECO:0000256" key="2">
    <source>
        <dbReference type="ARBA" id="ARBA00023157"/>
    </source>
</evidence>
<dbReference type="EnsemblMetazoa" id="XM_030974159">
    <property type="protein sequence ID" value="XP_030830019"/>
    <property type="gene ID" value="LOC100892772"/>
</dbReference>
<dbReference type="Pfam" id="PF00431">
    <property type="entry name" value="CUB"/>
    <property type="match status" value="1"/>
</dbReference>
<name>A0A7M7N221_STRPU</name>
<dbReference type="AlphaFoldDB" id="A0A7M7N221"/>
<proteinExistence type="predicted"/>
<comment type="caution">
    <text evidence="3">Lacks conserved residue(s) required for the propagation of feature annotation.</text>
</comment>
<keyword evidence="4" id="KW-1133">Transmembrane helix</keyword>
<evidence type="ECO:0000313" key="7">
    <source>
        <dbReference type="Proteomes" id="UP000007110"/>
    </source>
</evidence>
<evidence type="ECO:0000256" key="3">
    <source>
        <dbReference type="PROSITE-ProRule" id="PRU00059"/>
    </source>
</evidence>
<dbReference type="Proteomes" id="UP000007110">
    <property type="component" value="Unassembled WGS sequence"/>
</dbReference>
<keyword evidence="1" id="KW-0677">Repeat</keyword>
<dbReference type="SUPFAM" id="SSF49854">
    <property type="entry name" value="Spermadhesin, CUB domain"/>
    <property type="match status" value="1"/>
</dbReference>
<dbReference type="GeneID" id="100892772"/>
<organism evidence="6 7">
    <name type="scientific">Strongylocentrotus purpuratus</name>
    <name type="common">Purple sea urchin</name>
    <dbReference type="NCBI Taxonomy" id="7668"/>
    <lineage>
        <taxon>Eukaryota</taxon>
        <taxon>Metazoa</taxon>
        <taxon>Echinodermata</taxon>
        <taxon>Eleutherozoa</taxon>
        <taxon>Echinozoa</taxon>
        <taxon>Echinoidea</taxon>
        <taxon>Euechinoidea</taxon>
        <taxon>Echinacea</taxon>
        <taxon>Camarodonta</taxon>
        <taxon>Echinidea</taxon>
        <taxon>Strongylocentrotidae</taxon>
        <taxon>Strongylocentrotus</taxon>
    </lineage>
</organism>
<evidence type="ECO:0000313" key="6">
    <source>
        <dbReference type="EnsemblMetazoa" id="XP_030830018"/>
    </source>
</evidence>
<dbReference type="CDD" id="cd00041">
    <property type="entry name" value="CUB"/>
    <property type="match status" value="1"/>
</dbReference>
<keyword evidence="2" id="KW-1015">Disulfide bond</keyword>
<keyword evidence="4" id="KW-0472">Membrane</keyword>
<keyword evidence="4" id="KW-0812">Transmembrane</keyword>
<dbReference type="PANTHER" id="PTHR24251:SF37">
    <property type="entry name" value="CUB DOMAIN-CONTAINING PROTEIN"/>
    <property type="match status" value="1"/>
</dbReference>
<reference evidence="6" key="2">
    <citation type="submission" date="2021-01" db="UniProtKB">
        <authorList>
            <consortium name="EnsemblMetazoa"/>
        </authorList>
    </citation>
    <scope>IDENTIFICATION</scope>
</reference>
<feature type="transmembrane region" description="Helical" evidence="4">
    <location>
        <begin position="43"/>
        <end position="63"/>
    </location>
</feature>
<feature type="domain" description="CUB" evidence="5">
    <location>
        <begin position="73"/>
        <end position="183"/>
    </location>
</feature>